<organism evidence="1 2">
    <name type="scientific">Avena sativa</name>
    <name type="common">Oat</name>
    <dbReference type="NCBI Taxonomy" id="4498"/>
    <lineage>
        <taxon>Eukaryota</taxon>
        <taxon>Viridiplantae</taxon>
        <taxon>Streptophyta</taxon>
        <taxon>Embryophyta</taxon>
        <taxon>Tracheophyta</taxon>
        <taxon>Spermatophyta</taxon>
        <taxon>Magnoliopsida</taxon>
        <taxon>Liliopsida</taxon>
        <taxon>Poales</taxon>
        <taxon>Poaceae</taxon>
        <taxon>BOP clade</taxon>
        <taxon>Pooideae</taxon>
        <taxon>Poodae</taxon>
        <taxon>Poeae</taxon>
        <taxon>Poeae Chloroplast Group 1 (Aveneae type)</taxon>
        <taxon>Aveninae</taxon>
        <taxon>Avena</taxon>
    </lineage>
</organism>
<reference evidence="1" key="1">
    <citation type="submission" date="2021-05" db="EMBL/GenBank/DDBJ databases">
        <authorList>
            <person name="Scholz U."/>
            <person name="Mascher M."/>
            <person name="Fiebig A."/>
        </authorList>
    </citation>
    <scope>NUCLEOTIDE SEQUENCE [LARGE SCALE GENOMIC DNA]</scope>
</reference>
<reference evidence="1" key="2">
    <citation type="submission" date="2025-09" db="UniProtKB">
        <authorList>
            <consortium name="EnsemblPlants"/>
        </authorList>
    </citation>
    <scope>IDENTIFICATION</scope>
</reference>
<sequence>MAAAKLLLLSSLAVLLLLVVNLLPSAAAAGTADGSEEWGYVEVRPKAHMFWWLYRSPHRVDNGTTPWPTVLWLQGGPGASGAGYGNFMEIGPLDTDLKPRATTWLNKADLLFVDNPVGTGFSFVEGGDTSLLARTDAKAASDLTALLVRLYRDNKRLQGSPLYIVAESYGGKFAVTTALAALQAIGNGQLKAKLGGVALGDSWISPEDSVLSWGPLLYEMSRVDESGLQQCNSIAQKIKAQLKANKYADAEKSWEDLETAVLEQSNFVNFYNLLKDESSDDAAALTLAGGGSKRWVRKEGYTSYLGSKATREGGLDGLMDTVVKAKLGIVPKNFTWGQQSGDVFEALEGDFMKPRIHEVDQLLKLGVDVTIYSGQLDLICATKGTLDWVQKLKWDGLKKFNDSPRKPLYCKGGEDGTQGFIRAYKNLKFYWILGAGHMIPIDNPCPALEMLGDITQSPAQ</sequence>
<proteinExistence type="predicted"/>
<evidence type="ECO:0000313" key="2">
    <source>
        <dbReference type="Proteomes" id="UP001732700"/>
    </source>
</evidence>
<keyword evidence="2" id="KW-1185">Reference proteome</keyword>
<evidence type="ECO:0000313" key="1">
    <source>
        <dbReference type="EnsemblPlants" id="AVESA.00010b.r2.7DG1385880.1.CDS"/>
    </source>
</evidence>
<protein>
    <submittedName>
        <fullName evidence="1">Uncharacterized protein</fullName>
    </submittedName>
</protein>
<accession>A0ACD6AL41</accession>
<dbReference type="Proteomes" id="UP001732700">
    <property type="component" value="Chromosome 7D"/>
</dbReference>
<dbReference type="EnsemblPlants" id="AVESA.00010b.r2.7DG1385880.1">
    <property type="protein sequence ID" value="AVESA.00010b.r2.7DG1385880.1.CDS"/>
    <property type="gene ID" value="AVESA.00010b.r2.7DG1385880"/>
</dbReference>
<name>A0ACD6AL41_AVESA</name>